<dbReference type="SUPFAM" id="SSF56801">
    <property type="entry name" value="Acetyl-CoA synthetase-like"/>
    <property type="match status" value="1"/>
</dbReference>
<organism evidence="5">
    <name type="scientific">Kwoniella pini CBS 10737</name>
    <dbReference type="NCBI Taxonomy" id="1296096"/>
    <lineage>
        <taxon>Eukaryota</taxon>
        <taxon>Fungi</taxon>
        <taxon>Dikarya</taxon>
        <taxon>Basidiomycota</taxon>
        <taxon>Agaricomycotina</taxon>
        <taxon>Tremellomycetes</taxon>
        <taxon>Tremellales</taxon>
        <taxon>Cryptococcaceae</taxon>
        <taxon>Kwoniella</taxon>
    </lineage>
</organism>
<dbReference type="PANTHER" id="PTHR24096">
    <property type="entry name" value="LONG-CHAIN-FATTY-ACID--COA LIGASE"/>
    <property type="match status" value="1"/>
</dbReference>
<dbReference type="KEGG" id="kpin:30170818"/>
<dbReference type="Gene3D" id="3.30.300.30">
    <property type="match status" value="1"/>
</dbReference>
<dbReference type="AlphaFoldDB" id="A0A1B9I8B0"/>
<reference evidence="6" key="4">
    <citation type="submission" date="2024-02" db="EMBL/GenBank/DDBJ databases">
        <title>Comparative genomics of Cryptococcus and Kwoniella reveals pathogenesis evolution and contrasting modes of karyotype evolution via chromosome fusion or intercentromeric recombination.</title>
        <authorList>
            <person name="Coelho M.A."/>
            <person name="David-Palma M."/>
            <person name="Shea T."/>
            <person name="Bowers K."/>
            <person name="McGinley-Smith S."/>
            <person name="Mohammad A.W."/>
            <person name="Gnirke A."/>
            <person name="Yurkov A.M."/>
            <person name="Nowrousian M."/>
            <person name="Sun S."/>
            <person name="Cuomo C.A."/>
            <person name="Heitman J."/>
        </authorList>
    </citation>
    <scope>NUCLEOTIDE SEQUENCE</scope>
    <source>
        <strain evidence="6">CBS 10737</strain>
    </source>
</reference>
<evidence type="ECO:0000256" key="2">
    <source>
        <dbReference type="ARBA" id="ARBA00022598"/>
    </source>
</evidence>
<reference evidence="5" key="1">
    <citation type="submission" date="2013-07" db="EMBL/GenBank/DDBJ databases">
        <title>The Genome Sequence of Cryptococcus pinus CBS10737.</title>
        <authorList>
            <consortium name="The Broad Institute Genome Sequencing Platform"/>
            <person name="Cuomo C."/>
            <person name="Litvintseva A."/>
            <person name="Chen Y."/>
            <person name="Heitman J."/>
            <person name="Sun S."/>
            <person name="Springer D."/>
            <person name="Dromer F."/>
            <person name="Young S.K."/>
            <person name="Zeng Q."/>
            <person name="Gargeya S."/>
            <person name="Fitzgerald M."/>
            <person name="Abouelleil A."/>
            <person name="Alvarado L."/>
            <person name="Berlin A.M."/>
            <person name="Chapman S.B."/>
            <person name="Dewar J."/>
            <person name="Goldberg J."/>
            <person name="Griggs A."/>
            <person name="Gujja S."/>
            <person name="Hansen M."/>
            <person name="Howarth C."/>
            <person name="Imamovic A."/>
            <person name="Larimer J."/>
            <person name="McCowan C."/>
            <person name="Murphy C."/>
            <person name="Pearson M."/>
            <person name="Priest M."/>
            <person name="Roberts A."/>
            <person name="Saif S."/>
            <person name="Shea T."/>
            <person name="Sykes S."/>
            <person name="Wortman J."/>
            <person name="Nusbaum C."/>
            <person name="Birren B."/>
        </authorList>
    </citation>
    <scope>NUCLEOTIDE SEQUENCE [LARGE SCALE GENOMIC DNA]</scope>
    <source>
        <strain evidence="5">CBS 10737</strain>
    </source>
</reference>
<evidence type="ECO:0000313" key="7">
    <source>
        <dbReference type="Proteomes" id="UP000094020"/>
    </source>
</evidence>
<dbReference type="Pfam" id="PF13193">
    <property type="entry name" value="AMP-binding_C"/>
    <property type="match status" value="1"/>
</dbReference>
<dbReference type="InterPro" id="IPR025110">
    <property type="entry name" value="AMP-bd_C"/>
</dbReference>
<feature type="domain" description="AMP-dependent synthetase/ligase" evidence="3">
    <location>
        <begin position="114"/>
        <end position="493"/>
    </location>
</feature>
<proteinExistence type="inferred from homology"/>
<dbReference type="CDD" id="cd05911">
    <property type="entry name" value="Firefly_Luc_like"/>
    <property type="match status" value="1"/>
</dbReference>
<evidence type="ECO:0000256" key="1">
    <source>
        <dbReference type="ARBA" id="ARBA00006432"/>
    </source>
</evidence>
<evidence type="ECO:0000313" key="5">
    <source>
        <dbReference type="EMBL" id="OCF51734.1"/>
    </source>
</evidence>
<dbReference type="InterPro" id="IPR000873">
    <property type="entry name" value="AMP-dep_synth/lig_dom"/>
</dbReference>
<reference evidence="5" key="3">
    <citation type="submission" date="2016-07" db="EMBL/GenBank/DDBJ databases">
        <title>Evolution of pathogenesis and genome organization in the Tremellales.</title>
        <authorList>
            <person name="Cuomo C."/>
            <person name="Litvintseva A."/>
            <person name="Heitman J."/>
            <person name="Chen Y."/>
            <person name="Sun S."/>
            <person name="Springer D."/>
            <person name="Dromer F."/>
            <person name="Young S."/>
            <person name="Zeng Q."/>
            <person name="Chapman S."/>
            <person name="Gujja S."/>
            <person name="Saif S."/>
            <person name="Birren B."/>
        </authorList>
    </citation>
    <scope>NUCLEOTIDE SEQUENCE</scope>
    <source>
        <strain evidence="5">CBS 10737</strain>
    </source>
</reference>
<dbReference type="STRING" id="1296096.A0A1B9I8B0"/>
<dbReference type="GeneID" id="30170818"/>
<sequence length="656" mass="74073">MTRPLFNLVQPIASSSKIKLYPSISISKRYQSNIKSPQLPLPNGYTFYPNHNDTPFEEMSKSIMKSEPRPDQIYQSKIDSPHLPRMSVYHYLFPFKKYKSKHRTRFYYYKEQNLEKPTFINGLNGKFLTRKEIEEKSKSLSTGLKLKKIEKDEIGCLFGMNSLEWVISCFAIQALGGIVSPANYAYQPAELLHQLKDSTASYAFVQPSLLPVFLKALELDSEIKIPDNKIFLLCDQSEKDILKNKGGIEEEWSNRFLCLDELYEKPGTPKRFQDGMEERTAYLCYSSGTTGKGKGVETSHHNITSQVQALNCCYEPIKYNDVILAMLPFSHIYGLTVSIHQPLTVNGTVVILPRFEEIAFLEAVQRFKVTWALVVPPILIALLNSPNVEKYDISSIRGLMSGAAPLSSDLVEAFEKKFPNIKVTQGYGLTETSPVSNVMNIEESKVKGRNGKIGKILPTYQARLVDQLTGKDVEPFDRGELWLRGPSVMKGYWKNQKATSEVFAPGGWYKTGDIATIDKEGYFSIVDRVKELIKYKGFQVPPAELEALLLTHPEITDVGVIGVYSKEQATELPRAYVVPKGGISSLPTEKSKNEFSLKIQEWVASKVSNQKKLRGGVILIDIIPKSPSGKILRKDLRALSIREEEERVQKGRIAKL</sequence>
<dbReference type="EMBL" id="KV700115">
    <property type="protein sequence ID" value="OCF51734.1"/>
    <property type="molecule type" value="Genomic_DNA"/>
</dbReference>
<gene>
    <name evidence="5" type="ORF">I206_02449</name>
    <name evidence="6" type="ORF">I206_104909</name>
</gene>
<protein>
    <recommendedName>
        <fullName evidence="8">AMP-binding protein</fullName>
    </recommendedName>
</protein>
<comment type="similarity">
    <text evidence="1">Belongs to the ATP-dependent AMP-binding enzyme family.</text>
</comment>
<keyword evidence="2" id="KW-0436">Ligase</keyword>
<evidence type="ECO:0008006" key="8">
    <source>
        <dbReference type="Google" id="ProtNLM"/>
    </source>
</evidence>
<dbReference type="Proteomes" id="UP000094020">
    <property type="component" value="Chromosome 6"/>
</dbReference>
<dbReference type="RefSeq" id="XP_019012953.1">
    <property type="nucleotide sequence ID" value="XM_019154213.1"/>
</dbReference>
<dbReference type="Pfam" id="PF00501">
    <property type="entry name" value="AMP-binding"/>
    <property type="match status" value="1"/>
</dbReference>
<dbReference type="InterPro" id="IPR042099">
    <property type="entry name" value="ANL_N_sf"/>
</dbReference>
<dbReference type="Gene3D" id="3.40.50.12780">
    <property type="entry name" value="N-terminal domain of ligase-like"/>
    <property type="match status" value="1"/>
</dbReference>
<accession>A0A1B9I8B0</accession>
<name>A0A1B9I8B0_9TREE</name>
<reference evidence="6" key="2">
    <citation type="submission" date="2013-07" db="EMBL/GenBank/DDBJ databases">
        <authorList>
            <consortium name="The Broad Institute Genome Sequencing Platform"/>
            <person name="Cuomo C."/>
            <person name="Litvintseva A."/>
            <person name="Chen Y."/>
            <person name="Heitman J."/>
            <person name="Sun S."/>
            <person name="Springer D."/>
            <person name="Dromer F."/>
            <person name="Young S.K."/>
            <person name="Zeng Q."/>
            <person name="Gargeya S."/>
            <person name="Fitzgerald M."/>
            <person name="Abouelleil A."/>
            <person name="Alvarado L."/>
            <person name="Berlin A.M."/>
            <person name="Chapman S.B."/>
            <person name="Dewar J."/>
            <person name="Goldberg J."/>
            <person name="Griggs A."/>
            <person name="Gujja S."/>
            <person name="Hansen M."/>
            <person name="Howarth C."/>
            <person name="Imamovic A."/>
            <person name="Larimer J."/>
            <person name="McCowan C."/>
            <person name="Murphy C."/>
            <person name="Pearson M."/>
            <person name="Priest M."/>
            <person name="Roberts A."/>
            <person name="Saif S."/>
            <person name="Shea T."/>
            <person name="Sykes S."/>
            <person name="Wortman J."/>
            <person name="Nusbaum C."/>
            <person name="Birren B."/>
        </authorList>
    </citation>
    <scope>NUCLEOTIDE SEQUENCE</scope>
    <source>
        <strain evidence="6">CBS 10737</strain>
    </source>
</reference>
<dbReference type="EMBL" id="CP144524">
    <property type="protein sequence ID" value="WWC70957.1"/>
    <property type="molecule type" value="Genomic_DNA"/>
</dbReference>
<dbReference type="PANTHER" id="PTHR24096:SF149">
    <property type="entry name" value="AMP-BINDING DOMAIN-CONTAINING PROTEIN-RELATED"/>
    <property type="match status" value="1"/>
</dbReference>
<dbReference type="GO" id="GO:0016405">
    <property type="term" value="F:CoA-ligase activity"/>
    <property type="evidence" value="ECO:0007669"/>
    <property type="project" value="TreeGrafter"/>
</dbReference>
<evidence type="ECO:0000259" key="3">
    <source>
        <dbReference type="Pfam" id="PF00501"/>
    </source>
</evidence>
<evidence type="ECO:0000313" key="6">
    <source>
        <dbReference type="EMBL" id="WWC70957.1"/>
    </source>
</evidence>
<keyword evidence="7" id="KW-1185">Reference proteome</keyword>
<feature type="domain" description="AMP-binding enzyme C-terminal" evidence="4">
    <location>
        <begin position="544"/>
        <end position="630"/>
    </location>
</feature>
<dbReference type="InterPro" id="IPR045851">
    <property type="entry name" value="AMP-bd_C_sf"/>
</dbReference>
<dbReference type="OrthoDB" id="1898221at2759"/>
<evidence type="ECO:0000259" key="4">
    <source>
        <dbReference type="Pfam" id="PF13193"/>
    </source>
</evidence>